<dbReference type="PANTHER" id="PTHR46825">
    <property type="entry name" value="D-ALANYL-D-ALANINE-CARBOXYPEPTIDASE/ENDOPEPTIDASE AMPH"/>
    <property type="match status" value="1"/>
</dbReference>
<keyword evidence="2" id="KW-0732">Signal</keyword>
<dbReference type="Pfam" id="PF00144">
    <property type="entry name" value="Beta-lactamase"/>
    <property type="match status" value="1"/>
</dbReference>
<feature type="chain" id="PRO_5047547690" evidence="2">
    <location>
        <begin position="31"/>
        <end position="426"/>
    </location>
</feature>
<dbReference type="Gene3D" id="3.40.710.10">
    <property type="entry name" value="DD-peptidase/beta-lactamase superfamily"/>
    <property type="match status" value="1"/>
</dbReference>
<evidence type="ECO:0000256" key="2">
    <source>
        <dbReference type="SAM" id="SignalP"/>
    </source>
</evidence>
<keyword evidence="5" id="KW-1185">Reference proteome</keyword>
<evidence type="ECO:0000256" key="1">
    <source>
        <dbReference type="SAM" id="MobiDB-lite"/>
    </source>
</evidence>
<evidence type="ECO:0000313" key="4">
    <source>
        <dbReference type="EMBL" id="UOE42880.1"/>
    </source>
</evidence>
<dbReference type="InterPro" id="IPR001466">
    <property type="entry name" value="Beta-lactam-related"/>
</dbReference>
<name>A0ABY4C276_9MICO</name>
<organism evidence="4 5">
    <name type="scientific">Agromyces larvae</name>
    <dbReference type="NCBI Taxonomy" id="2929802"/>
    <lineage>
        <taxon>Bacteria</taxon>
        <taxon>Bacillati</taxon>
        <taxon>Actinomycetota</taxon>
        <taxon>Actinomycetes</taxon>
        <taxon>Micrococcales</taxon>
        <taxon>Microbacteriaceae</taxon>
        <taxon>Agromyces</taxon>
    </lineage>
</organism>
<accession>A0ABY4C276</accession>
<gene>
    <name evidence="4" type="ORF">MTO99_11850</name>
</gene>
<dbReference type="RefSeq" id="WP_243553822.1">
    <property type="nucleotide sequence ID" value="NZ_CP094528.1"/>
</dbReference>
<proteinExistence type="predicted"/>
<evidence type="ECO:0000313" key="5">
    <source>
        <dbReference type="Proteomes" id="UP000832097"/>
    </source>
</evidence>
<dbReference type="PROSITE" id="PS51257">
    <property type="entry name" value="PROKAR_LIPOPROTEIN"/>
    <property type="match status" value="1"/>
</dbReference>
<dbReference type="SUPFAM" id="SSF56601">
    <property type="entry name" value="beta-lactamase/transpeptidase-like"/>
    <property type="match status" value="1"/>
</dbReference>
<dbReference type="InterPro" id="IPR050491">
    <property type="entry name" value="AmpC-like"/>
</dbReference>
<dbReference type="Proteomes" id="UP000832097">
    <property type="component" value="Chromosome"/>
</dbReference>
<feature type="signal peptide" evidence="2">
    <location>
        <begin position="1"/>
        <end position="30"/>
    </location>
</feature>
<dbReference type="InterPro" id="IPR012338">
    <property type="entry name" value="Beta-lactam/transpept-like"/>
</dbReference>
<feature type="region of interest" description="Disordered" evidence="1">
    <location>
        <begin position="27"/>
        <end position="53"/>
    </location>
</feature>
<protein>
    <submittedName>
        <fullName evidence="4">Beta-lactamase family protein</fullName>
    </submittedName>
</protein>
<dbReference type="EMBL" id="CP094528">
    <property type="protein sequence ID" value="UOE42880.1"/>
    <property type="molecule type" value="Genomic_DNA"/>
</dbReference>
<reference evidence="4 5" key="1">
    <citation type="submission" date="2022-03" db="EMBL/GenBank/DDBJ databases">
        <title>Mucilaginibacter sp. isolated from the gut of Protaetia brevitarsis seulensis larvae.</title>
        <authorList>
            <person name="Won M."/>
            <person name="Kim S.-J."/>
            <person name="Kwon S.-W."/>
        </authorList>
    </citation>
    <scope>NUCLEOTIDE SEQUENCE [LARGE SCALE GENOMIC DNA]</scope>
    <source>
        <strain evidence="4 5">CFWR-12</strain>
    </source>
</reference>
<sequence length="426" mass="44899">MQTHRRRGYATVVVALAASALLLSGCTAPGEPPGSTQGASPTGDASEPGDSTDASVQRLLDEAAARAVETHSLGSLIAEIRIDGEVVAQTAIGEAMGGVPVTLDGRFRNGAVAITYLSTLLMRLVDDGVVDLDEPIATWLPDFPEADRVTPRMLANMTAGYPDHVANPEFIDAVVDDPFHAWTDDTLLAFSLGAPRSFEPGENWDYSHSDYIVLGLVLEAATGERLADLLAEHVLEPLGLDATVAEQGTAIPDPVVHAFTAERGVWEDSTWWNPSWTLPEGAVQTSSIGDIASSFDAIVGRGDLLEPDSWQQLIAPDLIGFGHPVEGCRACGTLTENWSYGLGTILVGDWVKQTPLFGGYASAVLTLPASRADDGRSVTVAVAITYTRDTFPDWGGNLANHADALALELGGELVPDDPPPTVGPQG</sequence>
<dbReference type="PANTHER" id="PTHR46825:SF7">
    <property type="entry name" value="D-ALANYL-D-ALANINE CARBOXYPEPTIDASE"/>
    <property type="match status" value="1"/>
</dbReference>
<feature type="domain" description="Beta-lactamase-related" evidence="3">
    <location>
        <begin position="61"/>
        <end position="390"/>
    </location>
</feature>
<evidence type="ECO:0000259" key="3">
    <source>
        <dbReference type="Pfam" id="PF00144"/>
    </source>
</evidence>